<proteinExistence type="predicted"/>
<dbReference type="EMBL" id="JAAAHW010009815">
    <property type="protein sequence ID" value="KAF9936002.1"/>
    <property type="molecule type" value="Genomic_DNA"/>
</dbReference>
<dbReference type="AlphaFoldDB" id="A0A9P6LT64"/>
<comment type="caution">
    <text evidence="1">The sequence shown here is derived from an EMBL/GenBank/DDBJ whole genome shotgun (WGS) entry which is preliminary data.</text>
</comment>
<reference evidence="1" key="1">
    <citation type="journal article" date="2020" name="Fungal Divers.">
        <title>Resolving the Mortierellaceae phylogeny through synthesis of multi-gene phylogenetics and phylogenomics.</title>
        <authorList>
            <person name="Vandepol N."/>
            <person name="Liber J."/>
            <person name="Desiro A."/>
            <person name="Na H."/>
            <person name="Kennedy M."/>
            <person name="Barry K."/>
            <person name="Grigoriev I.V."/>
            <person name="Miller A.N."/>
            <person name="O'Donnell K."/>
            <person name="Stajich J.E."/>
            <person name="Bonito G."/>
        </authorList>
    </citation>
    <scope>NUCLEOTIDE SEQUENCE</scope>
    <source>
        <strain evidence="1">MES-2147</strain>
    </source>
</reference>
<gene>
    <name evidence="1" type="ORF">BGZ65_002803</name>
</gene>
<keyword evidence="2" id="KW-1185">Reference proteome</keyword>
<feature type="non-terminal residue" evidence="1">
    <location>
        <position position="1"/>
    </location>
</feature>
<protein>
    <submittedName>
        <fullName evidence="1">Uncharacterized protein</fullName>
    </submittedName>
</protein>
<organism evidence="1 2">
    <name type="scientific">Modicella reniformis</name>
    <dbReference type="NCBI Taxonomy" id="1440133"/>
    <lineage>
        <taxon>Eukaryota</taxon>
        <taxon>Fungi</taxon>
        <taxon>Fungi incertae sedis</taxon>
        <taxon>Mucoromycota</taxon>
        <taxon>Mortierellomycotina</taxon>
        <taxon>Mortierellomycetes</taxon>
        <taxon>Mortierellales</taxon>
        <taxon>Mortierellaceae</taxon>
        <taxon>Modicella</taxon>
    </lineage>
</organism>
<dbReference type="Proteomes" id="UP000749646">
    <property type="component" value="Unassembled WGS sequence"/>
</dbReference>
<dbReference type="OrthoDB" id="2432768at2759"/>
<evidence type="ECO:0000313" key="1">
    <source>
        <dbReference type="EMBL" id="KAF9936002.1"/>
    </source>
</evidence>
<evidence type="ECO:0000313" key="2">
    <source>
        <dbReference type="Proteomes" id="UP000749646"/>
    </source>
</evidence>
<name>A0A9P6LT64_9FUNG</name>
<sequence>TKRDHFEHEERRMCKPLMKHPSVKIDWRVPEPVKAGGEILRGVLVSGSELRAAIIKGKQKKKRGNQDEDDHMVWIEHMEIVLTEGNNGLGGLKPERQP</sequence>
<accession>A0A9P6LT64</accession>